<reference evidence="1 2" key="1">
    <citation type="journal article" date="2011" name="BMC Genomics">
        <title>Genome sequencing reveals diversification of virulence factor content and possible host adaptation in distinct subpopulations of Salmonella enterica.</title>
        <authorList>
            <person name="den Bakker H.C."/>
            <person name="Moreno Switt A.I."/>
            <person name="Govoni G."/>
            <person name="Cummings C.A."/>
            <person name="Ranieri M.L."/>
            <person name="Degoricija L."/>
            <person name="Hoelzer K."/>
            <person name="Rodriguez-Rivera L.D."/>
            <person name="Brown S."/>
            <person name="Bolchacova E."/>
            <person name="Furtado M.R."/>
            <person name="Wiedmann M."/>
        </authorList>
    </citation>
    <scope>NUCLEOTIDE SEQUENCE [LARGE SCALE GENOMIC DNA]</scope>
    <source>
        <strain evidence="1 2">A4-669</strain>
    </source>
</reference>
<proteinExistence type="predicted"/>
<organism evidence="1 2">
    <name type="scientific">Salmonella enterica subsp. enterica serovar Adelaide str. A4-669</name>
    <dbReference type="NCBI Taxonomy" id="913063"/>
    <lineage>
        <taxon>Bacteria</taxon>
        <taxon>Pseudomonadati</taxon>
        <taxon>Pseudomonadota</taxon>
        <taxon>Gammaproteobacteria</taxon>
        <taxon>Enterobacterales</taxon>
        <taxon>Enterobacteriaceae</taxon>
        <taxon>Salmonella</taxon>
    </lineage>
</organism>
<comment type="caution">
    <text evidence="1">The sequence shown here is derived from an EMBL/GenBank/DDBJ whole genome shotgun (WGS) entry which is preliminary data.</text>
</comment>
<evidence type="ECO:0000313" key="1">
    <source>
        <dbReference type="EMBL" id="EHC32200.1"/>
    </source>
</evidence>
<gene>
    <name evidence="1" type="ORF">LTSEADE_4457</name>
</gene>
<dbReference type="AlphaFoldDB" id="A0A6C8GIK7"/>
<protein>
    <submittedName>
        <fullName evidence="1">Uncharacterized protein</fullName>
    </submittedName>
</protein>
<sequence>ATGVSVALPSPLAALTGETWRNKRYLPRSPIVPRRR</sequence>
<evidence type="ECO:0000313" key="2">
    <source>
        <dbReference type="Proteomes" id="UP000004906"/>
    </source>
</evidence>
<name>A0A6C8GIK7_SALET</name>
<dbReference type="EMBL" id="AFCI01001486">
    <property type="protein sequence ID" value="EHC32200.1"/>
    <property type="molecule type" value="Genomic_DNA"/>
</dbReference>
<accession>A0A6C8GIK7</accession>
<dbReference type="Proteomes" id="UP000004906">
    <property type="component" value="Unassembled WGS sequence"/>
</dbReference>
<feature type="non-terminal residue" evidence="1">
    <location>
        <position position="1"/>
    </location>
</feature>